<dbReference type="InterPro" id="IPR044662">
    <property type="entry name" value="HS1/DABB1-like"/>
</dbReference>
<comment type="caution">
    <text evidence="3">The sequence shown here is derived from an EMBL/GenBank/DDBJ whole genome shotgun (WGS) entry which is preliminary data.</text>
</comment>
<dbReference type="RefSeq" id="WP_408241745.1">
    <property type="nucleotide sequence ID" value="NZ_JAQQCF010000047.1"/>
</dbReference>
<dbReference type="PANTHER" id="PTHR33178:SF10">
    <property type="entry name" value="STRESS-RESPONSE A_B BARREL DOMAIN-CONTAINING PROTEIN"/>
    <property type="match status" value="1"/>
</dbReference>
<feature type="domain" description="Stress-response A/B barrel" evidence="2">
    <location>
        <begin position="2"/>
        <end position="95"/>
    </location>
</feature>
<sequence length="99" mass="11787">MIRHILLFSFRDTAHRNARTALLEMLAGFPARFPKMQKFQIGANVSDRDRTFEYAMTVEFEERTDLDDYLRSEYHEQFVAERFRPLISQRAIATIEVRS</sequence>
<dbReference type="Proteomes" id="UP001629432">
    <property type="component" value="Unassembled WGS sequence"/>
</dbReference>
<dbReference type="PANTHER" id="PTHR33178">
    <property type="match status" value="1"/>
</dbReference>
<accession>A0ABW9E479</accession>
<protein>
    <submittedName>
        <fullName evidence="3">Dabb family protein</fullName>
    </submittedName>
</protein>
<evidence type="ECO:0000256" key="1">
    <source>
        <dbReference type="ARBA" id="ARBA00011738"/>
    </source>
</evidence>
<reference evidence="3 4" key="1">
    <citation type="journal article" date="2024" name="Chem. Sci.">
        <title>Discovery of megapolipeptins by genome mining of a Burkholderiales bacteria collection.</title>
        <authorList>
            <person name="Paulo B.S."/>
            <person name="Recchia M.J.J."/>
            <person name="Lee S."/>
            <person name="Fergusson C.H."/>
            <person name="Romanowski S.B."/>
            <person name="Hernandez A."/>
            <person name="Krull N."/>
            <person name="Liu D.Y."/>
            <person name="Cavanagh H."/>
            <person name="Bos A."/>
            <person name="Gray C.A."/>
            <person name="Murphy B.T."/>
            <person name="Linington R.G."/>
            <person name="Eustaquio A.S."/>
        </authorList>
    </citation>
    <scope>NUCLEOTIDE SEQUENCE [LARGE SCALE GENOMIC DNA]</scope>
    <source>
        <strain evidence="3 4">RL17-338-BIC-A</strain>
    </source>
</reference>
<dbReference type="InterPro" id="IPR013097">
    <property type="entry name" value="Dabb"/>
</dbReference>
<dbReference type="InterPro" id="IPR011008">
    <property type="entry name" value="Dimeric_a/b-barrel"/>
</dbReference>
<comment type="subunit">
    <text evidence="1">Homodimer.</text>
</comment>
<organism evidence="3 4">
    <name type="scientific">Paraburkholderia metrosideri</name>
    <dbReference type="NCBI Taxonomy" id="580937"/>
    <lineage>
        <taxon>Bacteria</taxon>
        <taxon>Pseudomonadati</taxon>
        <taxon>Pseudomonadota</taxon>
        <taxon>Betaproteobacteria</taxon>
        <taxon>Burkholderiales</taxon>
        <taxon>Burkholderiaceae</taxon>
        <taxon>Paraburkholderia</taxon>
    </lineage>
</organism>
<dbReference type="PROSITE" id="PS51502">
    <property type="entry name" value="S_R_A_B_BARREL"/>
    <property type="match status" value="1"/>
</dbReference>
<dbReference type="SMART" id="SM00886">
    <property type="entry name" value="Dabb"/>
    <property type="match status" value="1"/>
</dbReference>
<name>A0ABW9E479_9BURK</name>
<dbReference type="Pfam" id="PF07876">
    <property type="entry name" value="Dabb"/>
    <property type="match status" value="1"/>
</dbReference>
<dbReference type="EMBL" id="JAQQCF010000047">
    <property type="protein sequence ID" value="MFM0641734.1"/>
    <property type="molecule type" value="Genomic_DNA"/>
</dbReference>
<dbReference type="Gene3D" id="3.30.70.100">
    <property type="match status" value="1"/>
</dbReference>
<evidence type="ECO:0000313" key="4">
    <source>
        <dbReference type="Proteomes" id="UP001629432"/>
    </source>
</evidence>
<evidence type="ECO:0000313" key="3">
    <source>
        <dbReference type="EMBL" id="MFM0641734.1"/>
    </source>
</evidence>
<keyword evidence="4" id="KW-1185">Reference proteome</keyword>
<dbReference type="SUPFAM" id="SSF54909">
    <property type="entry name" value="Dimeric alpha+beta barrel"/>
    <property type="match status" value="1"/>
</dbReference>
<proteinExistence type="predicted"/>
<evidence type="ECO:0000259" key="2">
    <source>
        <dbReference type="PROSITE" id="PS51502"/>
    </source>
</evidence>
<gene>
    <name evidence="3" type="ORF">PQQ63_34155</name>
</gene>